<sequence>MGVLSSAWWPGGRTTAKPFCRDRRERQERVSGTHHHSHSHSQLPLFTKQRCTTEAHSKHKKRRSPVATLNTSSTTEPTASRAALEECTSFQMVSLSTWKHIKHVRGLTGGSRAGTLMGKEEAEAGDDWALDRGRCPGKEMDRPAASMEA</sequence>
<accession>A0A4Z2ITG3</accession>
<feature type="compositionally biased region" description="Basic and acidic residues" evidence="1">
    <location>
        <begin position="129"/>
        <end position="142"/>
    </location>
</feature>
<feature type="region of interest" description="Disordered" evidence="1">
    <location>
        <begin position="119"/>
        <end position="149"/>
    </location>
</feature>
<comment type="caution">
    <text evidence="2">The sequence shown here is derived from an EMBL/GenBank/DDBJ whole genome shotgun (WGS) entry which is preliminary data.</text>
</comment>
<dbReference type="EMBL" id="SRLO01000050">
    <property type="protein sequence ID" value="TNN80878.1"/>
    <property type="molecule type" value="Genomic_DNA"/>
</dbReference>
<proteinExistence type="predicted"/>
<feature type="compositionally biased region" description="Basic and acidic residues" evidence="1">
    <location>
        <begin position="19"/>
        <end position="31"/>
    </location>
</feature>
<protein>
    <submittedName>
        <fullName evidence="2">Uncharacterized protein</fullName>
    </submittedName>
</protein>
<dbReference type="AlphaFoldDB" id="A0A4Z2ITG3"/>
<feature type="region of interest" description="Disordered" evidence="1">
    <location>
        <begin position="15"/>
        <end position="81"/>
    </location>
</feature>
<gene>
    <name evidence="2" type="ORF">EYF80_008883</name>
</gene>
<evidence type="ECO:0000313" key="3">
    <source>
        <dbReference type="Proteomes" id="UP000314294"/>
    </source>
</evidence>
<organism evidence="2 3">
    <name type="scientific">Liparis tanakae</name>
    <name type="common">Tanaka's snailfish</name>
    <dbReference type="NCBI Taxonomy" id="230148"/>
    <lineage>
        <taxon>Eukaryota</taxon>
        <taxon>Metazoa</taxon>
        <taxon>Chordata</taxon>
        <taxon>Craniata</taxon>
        <taxon>Vertebrata</taxon>
        <taxon>Euteleostomi</taxon>
        <taxon>Actinopterygii</taxon>
        <taxon>Neopterygii</taxon>
        <taxon>Teleostei</taxon>
        <taxon>Neoteleostei</taxon>
        <taxon>Acanthomorphata</taxon>
        <taxon>Eupercaria</taxon>
        <taxon>Perciformes</taxon>
        <taxon>Cottioidei</taxon>
        <taxon>Cottales</taxon>
        <taxon>Liparidae</taxon>
        <taxon>Liparis</taxon>
    </lineage>
</organism>
<evidence type="ECO:0000256" key="1">
    <source>
        <dbReference type="SAM" id="MobiDB-lite"/>
    </source>
</evidence>
<evidence type="ECO:0000313" key="2">
    <source>
        <dbReference type="EMBL" id="TNN80878.1"/>
    </source>
</evidence>
<keyword evidence="3" id="KW-1185">Reference proteome</keyword>
<feature type="compositionally biased region" description="Polar residues" evidence="1">
    <location>
        <begin position="67"/>
        <end position="78"/>
    </location>
</feature>
<dbReference type="Proteomes" id="UP000314294">
    <property type="component" value="Unassembled WGS sequence"/>
</dbReference>
<name>A0A4Z2ITG3_9TELE</name>
<reference evidence="2 3" key="1">
    <citation type="submission" date="2019-03" db="EMBL/GenBank/DDBJ databases">
        <title>First draft genome of Liparis tanakae, snailfish: a comprehensive survey of snailfish specific genes.</title>
        <authorList>
            <person name="Kim W."/>
            <person name="Song I."/>
            <person name="Jeong J.-H."/>
            <person name="Kim D."/>
            <person name="Kim S."/>
            <person name="Ryu S."/>
            <person name="Song J.Y."/>
            <person name="Lee S.K."/>
        </authorList>
    </citation>
    <scope>NUCLEOTIDE SEQUENCE [LARGE SCALE GENOMIC DNA]</scope>
    <source>
        <tissue evidence="2">Muscle</tissue>
    </source>
</reference>